<name>A0AAV1CEY9_OLDCO</name>
<dbReference type="EMBL" id="OX459119">
    <property type="protein sequence ID" value="CAI9094286.1"/>
    <property type="molecule type" value="Genomic_DNA"/>
</dbReference>
<accession>A0AAV1CEY9</accession>
<feature type="compositionally biased region" description="Low complexity" evidence="1">
    <location>
        <begin position="55"/>
        <end position="79"/>
    </location>
</feature>
<feature type="compositionally biased region" description="Basic residues" evidence="1">
    <location>
        <begin position="121"/>
        <end position="131"/>
    </location>
</feature>
<keyword evidence="3" id="KW-1185">Reference proteome</keyword>
<evidence type="ECO:0000256" key="1">
    <source>
        <dbReference type="SAM" id="MobiDB-lite"/>
    </source>
</evidence>
<evidence type="ECO:0000313" key="2">
    <source>
        <dbReference type="EMBL" id="CAI9094286.1"/>
    </source>
</evidence>
<organism evidence="2 3">
    <name type="scientific">Oldenlandia corymbosa var. corymbosa</name>
    <dbReference type="NCBI Taxonomy" id="529605"/>
    <lineage>
        <taxon>Eukaryota</taxon>
        <taxon>Viridiplantae</taxon>
        <taxon>Streptophyta</taxon>
        <taxon>Embryophyta</taxon>
        <taxon>Tracheophyta</taxon>
        <taxon>Spermatophyta</taxon>
        <taxon>Magnoliopsida</taxon>
        <taxon>eudicotyledons</taxon>
        <taxon>Gunneridae</taxon>
        <taxon>Pentapetalae</taxon>
        <taxon>asterids</taxon>
        <taxon>lamiids</taxon>
        <taxon>Gentianales</taxon>
        <taxon>Rubiaceae</taxon>
        <taxon>Rubioideae</taxon>
        <taxon>Spermacoceae</taxon>
        <taxon>Hedyotis-Oldenlandia complex</taxon>
        <taxon>Oldenlandia</taxon>
    </lineage>
</organism>
<proteinExistence type="predicted"/>
<sequence>MASMQCHKPVEQSHSYTESVVITERRTTQAHVKTNNEHSFTNKVKEWFADHHLGQTNNHHGQATQHQAHAHANGHANGHVQQQQSICAGSHTGTANAAKKKDGQGHGVNFLSNIGGQMKNMTKRRHKRAGRGNKDDSGSSSSSSSSDDESDKETCGKNKV</sequence>
<reference evidence="2" key="1">
    <citation type="submission" date="2023-03" db="EMBL/GenBank/DDBJ databases">
        <authorList>
            <person name="Julca I."/>
        </authorList>
    </citation>
    <scope>NUCLEOTIDE SEQUENCE</scope>
</reference>
<feature type="region of interest" description="Disordered" evidence="1">
    <location>
        <begin position="54"/>
        <end position="160"/>
    </location>
</feature>
<feature type="compositionally biased region" description="Polar residues" evidence="1">
    <location>
        <begin position="80"/>
        <end position="95"/>
    </location>
</feature>
<gene>
    <name evidence="2" type="ORF">OLC1_LOCUS5486</name>
</gene>
<dbReference type="AlphaFoldDB" id="A0AAV1CEY9"/>
<evidence type="ECO:0000313" key="3">
    <source>
        <dbReference type="Proteomes" id="UP001161247"/>
    </source>
</evidence>
<dbReference type="Proteomes" id="UP001161247">
    <property type="component" value="Chromosome 2"/>
</dbReference>
<protein>
    <submittedName>
        <fullName evidence="2">OLC1v1029998C2</fullName>
    </submittedName>
</protein>